<evidence type="ECO:0000256" key="4">
    <source>
        <dbReference type="ARBA" id="ARBA00022989"/>
    </source>
</evidence>
<keyword evidence="3 6" id="KW-0812">Transmembrane</keyword>
<dbReference type="InterPro" id="IPR050448">
    <property type="entry name" value="OpgB/LTA_synthase_biosynth"/>
</dbReference>
<dbReference type="InterPro" id="IPR000917">
    <property type="entry name" value="Sulfatase_N"/>
</dbReference>
<organism evidence="8 9">
    <name type="scientific">Marinobacter lacisalsi</name>
    <dbReference type="NCBI Taxonomy" id="475979"/>
    <lineage>
        <taxon>Bacteria</taxon>
        <taxon>Pseudomonadati</taxon>
        <taxon>Pseudomonadota</taxon>
        <taxon>Gammaproteobacteria</taxon>
        <taxon>Pseudomonadales</taxon>
        <taxon>Marinobacteraceae</taxon>
        <taxon>Marinobacter</taxon>
    </lineage>
</organism>
<feature type="transmembrane region" description="Helical" evidence="6">
    <location>
        <begin position="144"/>
        <end position="160"/>
    </location>
</feature>
<dbReference type="Proteomes" id="UP001595798">
    <property type="component" value="Unassembled WGS sequence"/>
</dbReference>
<keyword evidence="4 6" id="KW-1133">Transmembrane helix</keyword>
<evidence type="ECO:0000256" key="2">
    <source>
        <dbReference type="ARBA" id="ARBA00022475"/>
    </source>
</evidence>
<evidence type="ECO:0000256" key="6">
    <source>
        <dbReference type="SAM" id="Phobius"/>
    </source>
</evidence>
<dbReference type="RefSeq" id="WP_379886206.1">
    <property type="nucleotide sequence ID" value="NZ_JBHSDI010000010.1"/>
</dbReference>
<feature type="transmembrane region" description="Helical" evidence="6">
    <location>
        <begin position="12"/>
        <end position="32"/>
    </location>
</feature>
<keyword evidence="9" id="KW-1185">Reference proteome</keyword>
<dbReference type="EMBL" id="JBHSDI010000010">
    <property type="protein sequence ID" value="MFC4258678.1"/>
    <property type="molecule type" value="Genomic_DNA"/>
</dbReference>
<dbReference type="GO" id="GO:0016740">
    <property type="term" value="F:transferase activity"/>
    <property type="evidence" value="ECO:0007669"/>
    <property type="project" value="UniProtKB-KW"/>
</dbReference>
<evidence type="ECO:0000256" key="1">
    <source>
        <dbReference type="ARBA" id="ARBA00004651"/>
    </source>
</evidence>
<reference evidence="9" key="1">
    <citation type="journal article" date="2019" name="Int. J. Syst. Evol. Microbiol.">
        <title>The Global Catalogue of Microorganisms (GCM) 10K type strain sequencing project: providing services to taxonomists for standard genome sequencing and annotation.</title>
        <authorList>
            <consortium name="The Broad Institute Genomics Platform"/>
            <consortium name="The Broad Institute Genome Sequencing Center for Infectious Disease"/>
            <person name="Wu L."/>
            <person name="Ma J."/>
        </authorList>
    </citation>
    <scope>NUCLEOTIDE SEQUENCE [LARGE SCALE GENOMIC DNA]</scope>
    <source>
        <strain evidence="9">CECT 7297</strain>
    </source>
</reference>
<dbReference type="EC" id="2.7.8.-" evidence="8"/>
<sequence length="619" mass="67463">MSLYRTAQYRRLAQTMALAFAWLLLVRVALILHSGVLPEIGRMLLSDLAGAAILAGLLTLARTFLLRWVLLIGLSGLLMTAAMHLAAHGTYPRLSMVAKSADPVFLASSVISPHLLLLPVYIGLAWLLLRAYRWLVPIPPHQNSSAALLVIATTLVYLAASHSLTTSRNNVVASMLAQVPGAILAPAGSQIGKEVAKNATPDEDDDYFQADLARPDVDDPPNVLLIMVEGLSAGYFPSISEYHGLTPAISLPELEATLSDKGFRLYRNMLSMERQTDRGTFAILCGQYPDFQRLSTKLEDVANGEAFPVCMPELLRAHGYITAYWQAAPLEYMSKDRFMPRAGFTRVTGADAFDKGGEEPEGWGPPDPVYFADVARRLQELDQSESRWLVTLLNVGTHHPFNTGGRIAGDTAEDSNEAPPLPTDPQEARRNAMSVMEEELISFLGNMEHAGVLDNTLVILTSDESGGFVRQGQAFFPLNGNTGVLAVRPPRPGRLEDYADRDRIVAQLDIPLTILDATGAAESGGPMTGRSLLSHGDDVERELMLADTYTGMKFFLRESGSLLACTESLVRCQTWQFTPGRLFGSLSPSDQQPFLTLEQRLHLFGESAKLSAGPSVDAQ</sequence>
<keyword evidence="5 6" id="KW-0472">Membrane</keyword>
<evidence type="ECO:0000256" key="3">
    <source>
        <dbReference type="ARBA" id="ARBA00022692"/>
    </source>
</evidence>
<proteinExistence type="predicted"/>
<evidence type="ECO:0000313" key="8">
    <source>
        <dbReference type="EMBL" id="MFC4258678.1"/>
    </source>
</evidence>
<accession>A0ABV8QFW4</accession>
<gene>
    <name evidence="8" type="ORF">ACFOZ5_06470</name>
</gene>
<dbReference type="PANTHER" id="PTHR47371">
    <property type="entry name" value="LIPOTEICHOIC ACID SYNTHASE"/>
    <property type="match status" value="1"/>
</dbReference>
<evidence type="ECO:0000313" key="9">
    <source>
        <dbReference type="Proteomes" id="UP001595798"/>
    </source>
</evidence>
<feature type="transmembrane region" description="Helical" evidence="6">
    <location>
        <begin position="111"/>
        <end position="132"/>
    </location>
</feature>
<dbReference type="InterPro" id="IPR017850">
    <property type="entry name" value="Alkaline_phosphatase_core_sf"/>
</dbReference>
<comment type="subcellular location">
    <subcellularLocation>
        <location evidence="1">Cell membrane</location>
        <topology evidence="1">Multi-pass membrane protein</topology>
    </subcellularLocation>
</comment>
<name>A0ABV8QFW4_9GAMM</name>
<keyword evidence="8" id="KW-0808">Transferase</keyword>
<comment type="caution">
    <text evidence="8">The sequence shown here is derived from an EMBL/GenBank/DDBJ whole genome shotgun (WGS) entry which is preliminary data.</text>
</comment>
<feature type="transmembrane region" description="Helical" evidence="6">
    <location>
        <begin position="68"/>
        <end position="91"/>
    </location>
</feature>
<dbReference type="Pfam" id="PF00884">
    <property type="entry name" value="Sulfatase"/>
    <property type="match status" value="1"/>
</dbReference>
<evidence type="ECO:0000259" key="7">
    <source>
        <dbReference type="Pfam" id="PF00884"/>
    </source>
</evidence>
<keyword evidence="2" id="KW-1003">Cell membrane</keyword>
<evidence type="ECO:0000256" key="5">
    <source>
        <dbReference type="ARBA" id="ARBA00023136"/>
    </source>
</evidence>
<dbReference type="PANTHER" id="PTHR47371:SF3">
    <property type="entry name" value="PHOSPHOGLYCEROL TRANSFERASE I"/>
    <property type="match status" value="1"/>
</dbReference>
<dbReference type="SUPFAM" id="SSF53649">
    <property type="entry name" value="Alkaline phosphatase-like"/>
    <property type="match status" value="1"/>
</dbReference>
<feature type="transmembrane region" description="Helical" evidence="6">
    <location>
        <begin position="44"/>
        <end position="61"/>
    </location>
</feature>
<protein>
    <submittedName>
        <fullName evidence="8">LTA synthase family protein</fullName>
        <ecNumber evidence="8">2.7.8.-</ecNumber>
    </submittedName>
</protein>
<feature type="domain" description="Sulfatase N-terminal" evidence="7">
    <location>
        <begin position="221"/>
        <end position="470"/>
    </location>
</feature>
<dbReference type="Gene3D" id="3.40.720.10">
    <property type="entry name" value="Alkaline Phosphatase, subunit A"/>
    <property type="match status" value="1"/>
</dbReference>